<feature type="compositionally biased region" description="Basic and acidic residues" evidence="2">
    <location>
        <begin position="1146"/>
        <end position="1161"/>
    </location>
</feature>
<feature type="compositionally biased region" description="Basic residues" evidence="2">
    <location>
        <begin position="1"/>
        <end position="12"/>
    </location>
</feature>
<evidence type="ECO:0000256" key="1">
    <source>
        <dbReference type="SAM" id="Coils"/>
    </source>
</evidence>
<feature type="region of interest" description="Disordered" evidence="2">
    <location>
        <begin position="690"/>
        <end position="806"/>
    </location>
</feature>
<feature type="domain" description="Ubiquitin-like" evidence="3">
    <location>
        <begin position="1032"/>
        <end position="1114"/>
    </location>
</feature>
<dbReference type="EMBL" id="RYZI01000077">
    <property type="protein sequence ID" value="RWA11544.1"/>
    <property type="molecule type" value="Genomic_DNA"/>
</dbReference>
<feature type="compositionally biased region" description="Low complexity" evidence="2">
    <location>
        <begin position="708"/>
        <end position="718"/>
    </location>
</feature>
<dbReference type="STRING" id="363999.A0A439DAV8"/>
<name>A0A439DAV8_9PEZI</name>
<feature type="region of interest" description="Disordered" evidence="2">
    <location>
        <begin position="1206"/>
        <end position="1228"/>
    </location>
</feature>
<feature type="region of interest" description="Disordered" evidence="2">
    <location>
        <begin position="1"/>
        <end position="28"/>
    </location>
</feature>
<reference evidence="4 5" key="1">
    <citation type="submission" date="2018-12" db="EMBL/GenBank/DDBJ databases">
        <title>Draft genome sequence of Xylaria grammica IHI A82.</title>
        <authorList>
            <person name="Buettner E."/>
            <person name="Kellner H."/>
        </authorList>
    </citation>
    <scope>NUCLEOTIDE SEQUENCE [LARGE SCALE GENOMIC DNA]</scope>
    <source>
        <strain evidence="4 5">IHI A82</strain>
    </source>
</reference>
<gene>
    <name evidence="4" type="ORF">EKO27_g3585</name>
</gene>
<comment type="caution">
    <text evidence="4">The sequence shown here is derived from an EMBL/GenBank/DDBJ whole genome shotgun (WGS) entry which is preliminary data.</text>
</comment>
<feature type="region of interest" description="Disordered" evidence="2">
    <location>
        <begin position="1116"/>
        <end position="1187"/>
    </location>
</feature>
<feature type="compositionally biased region" description="Low complexity" evidence="2">
    <location>
        <begin position="1210"/>
        <end position="1228"/>
    </location>
</feature>
<keyword evidence="5" id="KW-1185">Reference proteome</keyword>
<feature type="compositionally biased region" description="Pro residues" evidence="2">
    <location>
        <begin position="1119"/>
        <end position="1133"/>
    </location>
</feature>
<dbReference type="AlphaFoldDB" id="A0A439DAV8"/>
<dbReference type="InterPro" id="IPR054464">
    <property type="entry name" value="ULD_fung"/>
</dbReference>
<sequence>MAARHSGSRRQARPPIQPGSQQQPWYPPTYYPPYPGVVPYPANNAAPYSQFATQSVPNRWGAFDPFDEEEQERRKKGKEIVPFGPIMNGHPPLWTAYPGGYGLGGYGPLENSMWPALPPPQPAPLPLMPPPGELEYPSRRPGKHVRHLDQLLETGRRHDSQIPPSDDKLIDDVDGILTPNSGDLTVHLTMDLEEDLEDRLDELSRLSRLGHFSSAKEFFQEHLYHHIDNPYVLVQYADLLLRQGDLKGVTLLKDDAMYKREGEQSDSEELRVLRVNWELLQILAKSYTLDALSGAPGVFEEAVNVLTVVSRDDTLDSPISSTEVVILALTLQLTSRPALNSKWLRYGSKALSTISTSLRRLYQTLLRQGRIWDFHDFVILMPTMEDIKALTYDIFTKDLIPSLGVLITDWLDSVHGYDASTTLALLSMMTHIMLKPVEASEKECIDILKLCLPLAKSVVENDPSSLKSRPFLRLLLAKSRFAETASREAMNTLTASLQSAQGIFYHFDIASLPIYVPSGDEAPQWTATDQPSELKDPVRLVLRSAIELGDLETEVLARQELIRLSNDPREDFDALCTLQSSRQGDLNGYGLSLASKYLVSSTKEAKEELAILISRLLSKVASTDYWDPSHEWILNVLLYKLEGRSPLAIKHILERNQTDYENIEEPFLREIARKMPILKDWVDQQVGNSTQTKVKDTVLRASSRSRRNNTTTTRQTRSGSRRVHQVTSDGRKKERDFPLATGSKPRISRHDHRHLPEDGPSHMHPGNSADQGTADRPGDNQETPLIAVSRPNGNSESPGTPRHRVEPLVTDLPANKTPQDDAALVAQMKKKLEAEFDKRIEAEKASVRERRKERMAILEELKKEVEAIRREAVEQADKKARVEAQERTEQLRWERRIEESNLEKERAMAKAEEAAAELDAKFEAAREAAIKDAEKRMKEEFEMRKMKEDEARQQAEREIHKRIEAEERAREEAKAAEKLRAELQRKAEAEMREKKKAEDEALEAATKRVEEESYRETIRQWAAERAEKDLENQNQIHFRDAVGRKFAIPFSQGRTWEGMRELIETAFLHVEVIGPEVRAGHFDLIGPDGTIILPQTWDEIIQPGWNIRMDMWPMSTPGPSRPPRMPRMPPPMPGLNSQASGPLPPRLDEDVKSATEPDEPVRVSVEQTEDNVSSGYDSSTDSWKPSRTRRIANAFSALKTTIFRRRRRASYATASSSASSSPSEELVD</sequence>
<evidence type="ECO:0000313" key="5">
    <source>
        <dbReference type="Proteomes" id="UP000286045"/>
    </source>
</evidence>
<evidence type="ECO:0000259" key="3">
    <source>
        <dbReference type="Pfam" id="PF22893"/>
    </source>
</evidence>
<organism evidence="4 5">
    <name type="scientific">Xylaria grammica</name>
    <dbReference type="NCBI Taxonomy" id="363999"/>
    <lineage>
        <taxon>Eukaryota</taxon>
        <taxon>Fungi</taxon>
        <taxon>Dikarya</taxon>
        <taxon>Ascomycota</taxon>
        <taxon>Pezizomycotina</taxon>
        <taxon>Sordariomycetes</taxon>
        <taxon>Xylariomycetidae</taxon>
        <taxon>Xylariales</taxon>
        <taxon>Xylariaceae</taxon>
        <taxon>Xylaria</taxon>
    </lineage>
</organism>
<evidence type="ECO:0000256" key="2">
    <source>
        <dbReference type="SAM" id="MobiDB-lite"/>
    </source>
</evidence>
<proteinExistence type="predicted"/>
<dbReference type="Proteomes" id="UP000286045">
    <property type="component" value="Unassembled WGS sequence"/>
</dbReference>
<accession>A0A439DAV8</accession>
<feature type="coiled-coil region" evidence="1">
    <location>
        <begin position="844"/>
        <end position="1012"/>
    </location>
</feature>
<protein>
    <recommendedName>
        <fullName evidence="3">Ubiquitin-like domain-containing protein</fullName>
    </recommendedName>
</protein>
<feature type="compositionally biased region" description="Polar residues" evidence="2">
    <location>
        <begin position="1170"/>
        <end position="1185"/>
    </location>
</feature>
<dbReference type="Pfam" id="PF22893">
    <property type="entry name" value="ULD_2"/>
    <property type="match status" value="1"/>
</dbReference>
<evidence type="ECO:0000313" key="4">
    <source>
        <dbReference type="EMBL" id="RWA11544.1"/>
    </source>
</evidence>
<keyword evidence="1" id="KW-0175">Coiled coil</keyword>